<protein>
    <submittedName>
        <fullName evidence="1">Uncharacterized protein</fullName>
    </submittedName>
</protein>
<reference evidence="1" key="1">
    <citation type="submission" date="2021-11" db="EMBL/GenBank/DDBJ databases">
        <authorList>
            <person name="Islam A."/>
            <person name="Islam S."/>
            <person name="Flora M.S."/>
            <person name="Rahman M."/>
            <person name="Ziaur R.M."/>
            <person name="Epstein J.H."/>
            <person name="Hassan M."/>
            <person name="Klassen M."/>
            <person name="Woodard K."/>
            <person name="Webb A."/>
            <person name="Webby R.J."/>
            <person name="El Zowalaty M.E."/>
        </authorList>
    </citation>
    <scope>NUCLEOTIDE SEQUENCE</scope>
    <source>
        <strain evidence="1">Pbs3</strain>
    </source>
</reference>
<sequence>MFEGTTRRSDALKLLYATYDSVPVKRHLKANAAMPANDLSEERDDISGLREFGTPLKSGLREFGTKLKPSLSTITAKIRLKWCELTGKNLYATFEILKLHKHPEKLLNRPGFYMWLDFAASHNYRAYYIIRALEHYYRGQEDVLVKVLSAGFVNE</sequence>
<dbReference type="AlphaFoldDB" id="A0AAU9L8Q6"/>
<evidence type="ECO:0000313" key="1">
    <source>
        <dbReference type="EMBL" id="CAH0482003.1"/>
    </source>
</evidence>
<comment type="caution">
    <text evidence="1">The sequence shown here is derived from an EMBL/GenBank/DDBJ whole genome shotgun (WGS) entry which is preliminary data.</text>
</comment>
<organism evidence="1 2">
    <name type="scientific">Peronospora belbahrii</name>
    <dbReference type="NCBI Taxonomy" id="622444"/>
    <lineage>
        <taxon>Eukaryota</taxon>
        <taxon>Sar</taxon>
        <taxon>Stramenopiles</taxon>
        <taxon>Oomycota</taxon>
        <taxon>Peronosporomycetes</taxon>
        <taxon>Peronosporales</taxon>
        <taxon>Peronosporaceae</taxon>
        <taxon>Peronospora</taxon>
    </lineage>
</organism>
<proteinExistence type="predicted"/>
<accession>A0AAU9L8Q6</accession>
<dbReference type="EMBL" id="CAKKTJ010000331">
    <property type="protein sequence ID" value="CAH0482003.1"/>
    <property type="molecule type" value="Genomic_DNA"/>
</dbReference>
<evidence type="ECO:0000313" key="2">
    <source>
        <dbReference type="Proteomes" id="UP001160483"/>
    </source>
</evidence>
<gene>
    <name evidence="1" type="ORF">PBS003_LOCUS8602</name>
</gene>
<dbReference type="Proteomes" id="UP001160483">
    <property type="component" value="Unassembled WGS sequence"/>
</dbReference>
<name>A0AAU9L8Q6_9STRA</name>